<dbReference type="Proteomes" id="UP000007882">
    <property type="component" value="Chromosome"/>
</dbReference>
<sequence>MLTAQTVHDTLVRAALDQAAAAGCTKCVPNVCGDHFNPGIEEAGWNAVAERMDRWGANGYAGDWQDAQYDDPAVA</sequence>
<keyword evidence="2" id="KW-1185">Reference proteome</keyword>
<gene>
    <name evidence="1" type="ordered locus">AMIS_21170</name>
</gene>
<reference evidence="1 2" key="1">
    <citation type="submission" date="2012-02" db="EMBL/GenBank/DDBJ databases">
        <title>Complete genome sequence of Actinoplanes missouriensis 431 (= NBRC 102363).</title>
        <authorList>
            <person name="Ohnishi Y."/>
            <person name="Ishikawa J."/>
            <person name="Sekine M."/>
            <person name="Hosoyama A."/>
            <person name="Harada T."/>
            <person name="Narita H."/>
            <person name="Hata T."/>
            <person name="Konno Y."/>
            <person name="Tutikane K."/>
            <person name="Fujita N."/>
            <person name="Horinouchi S."/>
            <person name="Hayakawa M."/>
        </authorList>
    </citation>
    <scope>NUCLEOTIDE SEQUENCE [LARGE SCALE GENOMIC DNA]</scope>
    <source>
        <strain evidence="2">ATCC 14538 / DSM 43046 / CBS 188.64 / JCM 3121 / NBRC 102363 / NCIMB 12654 / NRRL B-3342 / UNCC 431</strain>
    </source>
</reference>
<organism evidence="1 2">
    <name type="scientific">Actinoplanes missouriensis (strain ATCC 14538 / DSM 43046 / CBS 188.64 / JCM 3121 / NBRC 102363 / NCIMB 12654 / NRRL B-3342 / UNCC 431)</name>
    <dbReference type="NCBI Taxonomy" id="512565"/>
    <lineage>
        <taxon>Bacteria</taxon>
        <taxon>Bacillati</taxon>
        <taxon>Actinomycetota</taxon>
        <taxon>Actinomycetes</taxon>
        <taxon>Micromonosporales</taxon>
        <taxon>Micromonosporaceae</taxon>
        <taxon>Actinoplanes</taxon>
    </lineage>
</organism>
<dbReference type="STRING" id="512565.AMIS_21170"/>
<name>I0H2V0_ACTM4</name>
<dbReference type="HOGENOM" id="CLU_2662825_0_0_11"/>
<dbReference type="KEGG" id="ams:AMIS_21170"/>
<proteinExistence type="predicted"/>
<evidence type="ECO:0000313" key="1">
    <source>
        <dbReference type="EMBL" id="BAL87337.1"/>
    </source>
</evidence>
<protein>
    <submittedName>
        <fullName evidence="1">Uncharacterized protein</fullName>
    </submittedName>
</protein>
<evidence type="ECO:0000313" key="2">
    <source>
        <dbReference type="Proteomes" id="UP000007882"/>
    </source>
</evidence>
<accession>I0H2V0</accession>
<dbReference type="AlphaFoldDB" id="I0H2V0"/>
<dbReference type="PATRIC" id="fig|512565.3.peg.2115"/>
<dbReference type="RefSeq" id="WP_014442232.1">
    <property type="nucleotide sequence ID" value="NC_017093.1"/>
</dbReference>
<dbReference type="EMBL" id="AP012319">
    <property type="protein sequence ID" value="BAL87337.1"/>
    <property type="molecule type" value="Genomic_DNA"/>
</dbReference>
<dbReference type="OrthoDB" id="9891162at2"/>